<keyword evidence="3" id="KW-1185">Reference proteome</keyword>
<reference evidence="2" key="1">
    <citation type="journal article" date="2023" name="Science">
        <title>Genome structures resolve the early diversification of teleost fishes.</title>
        <authorList>
            <person name="Parey E."/>
            <person name="Louis A."/>
            <person name="Montfort J."/>
            <person name="Bouchez O."/>
            <person name="Roques C."/>
            <person name="Iampietro C."/>
            <person name="Lluch J."/>
            <person name="Castinel A."/>
            <person name="Donnadieu C."/>
            <person name="Desvignes T."/>
            <person name="Floi Bucao C."/>
            <person name="Jouanno E."/>
            <person name="Wen M."/>
            <person name="Mejri S."/>
            <person name="Dirks R."/>
            <person name="Jansen H."/>
            <person name="Henkel C."/>
            <person name="Chen W.J."/>
            <person name="Zahm M."/>
            <person name="Cabau C."/>
            <person name="Klopp C."/>
            <person name="Thompson A.W."/>
            <person name="Robinson-Rechavi M."/>
            <person name="Braasch I."/>
            <person name="Lecointre G."/>
            <person name="Bobe J."/>
            <person name="Postlethwait J.H."/>
            <person name="Berthelot C."/>
            <person name="Roest Crollius H."/>
            <person name="Guiguen Y."/>
        </authorList>
    </citation>
    <scope>NUCLEOTIDE SEQUENCE</scope>
    <source>
        <strain evidence="2">WJC10195</strain>
    </source>
</reference>
<proteinExistence type="predicted"/>
<feature type="region of interest" description="Disordered" evidence="1">
    <location>
        <begin position="54"/>
        <end position="73"/>
    </location>
</feature>
<comment type="caution">
    <text evidence="2">The sequence shown here is derived from an EMBL/GenBank/DDBJ whole genome shotgun (WGS) entry which is preliminary data.</text>
</comment>
<evidence type="ECO:0000313" key="3">
    <source>
        <dbReference type="Proteomes" id="UP001152622"/>
    </source>
</evidence>
<protein>
    <submittedName>
        <fullName evidence="2">Uncharacterized protein</fullName>
    </submittedName>
</protein>
<dbReference type="Proteomes" id="UP001152622">
    <property type="component" value="Chromosome 17"/>
</dbReference>
<evidence type="ECO:0000313" key="2">
    <source>
        <dbReference type="EMBL" id="KAJ8339509.1"/>
    </source>
</evidence>
<feature type="region of interest" description="Disordered" evidence="1">
    <location>
        <begin position="1"/>
        <end position="20"/>
    </location>
</feature>
<evidence type="ECO:0000256" key="1">
    <source>
        <dbReference type="SAM" id="MobiDB-lite"/>
    </source>
</evidence>
<name>A0A9Q1IHA9_SYNKA</name>
<organism evidence="2 3">
    <name type="scientific">Synaphobranchus kaupii</name>
    <name type="common">Kaup's arrowtooth eel</name>
    <dbReference type="NCBI Taxonomy" id="118154"/>
    <lineage>
        <taxon>Eukaryota</taxon>
        <taxon>Metazoa</taxon>
        <taxon>Chordata</taxon>
        <taxon>Craniata</taxon>
        <taxon>Vertebrata</taxon>
        <taxon>Euteleostomi</taxon>
        <taxon>Actinopterygii</taxon>
        <taxon>Neopterygii</taxon>
        <taxon>Teleostei</taxon>
        <taxon>Anguilliformes</taxon>
        <taxon>Synaphobranchidae</taxon>
        <taxon>Synaphobranchus</taxon>
    </lineage>
</organism>
<sequence length="88" mass="9555">MSDGRGTAAVIQFTGSPPLPQEKSITQEAWLHNTNLLKTWLRSTDRTLLFRPRSAVSSDTPAGSEKGYGGETRKLGVTTPKIVLLVES</sequence>
<dbReference type="AlphaFoldDB" id="A0A9Q1IHA9"/>
<gene>
    <name evidence="2" type="ORF">SKAU_G00362950</name>
</gene>
<accession>A0A9Q1IHA9</accession>
<dbReference type="EMBL" id="JAINUF010000017">
    <property type="protein sequence ID" value="KAJ8339509.1"/>
    <property type="molecule type" value="Genomic_DNA"/>
</dbReference>